<dbReference type="Gene3D" id="3.40.1440.10">
    <property type="entry name" value="GIY-YIG endonuclease"/>
    <property type="match status" value="1"/>
</dbReference>
<name>A0A813VCT3_9BILA</name>
<dbReference type="Proteomes" id="UP000681722">
    <property type="component" value="Unassembled WGS sequence"/>
</dbReference>
<dbReference type="EMBL" id="CAJOBC010000800">
    <property type="protein sequence ID" value="CAF3627322.1"/>
    <property type="molecule type" value="Genomic_DNA"/>
</dbReference>
<proteinExistence type="predicted"/>
<reference evidence="1" key="1">
    <citation type="submission" date="2021-02" db="EMBL/GenBank/DDBJ databases">
        <authorList>
            <person name="Nowell W R."/>
        </authorList>
    </citation>
    <scope>NUCLEOTIDE SEQUENCE</scope>
</reference>
<dbReference type="InterPro" id="IPR035901">
    <property type="entry name" value="GIY-YIG_endonuc_sf"/>
</dbReference>
<dbReference type="Proteomes" id="UP000663829">
    <property type="component" value="Unassembled WGS sequence"/>
</dbReference>
<comment type="caution">
    <text evidence="1">The sequence shown here is derived from an EMBL/GenBank/DDBJ whole genome shotgun (WGS) entry which is preliminary data.</text>
</comment>
<dbReference type="AlphaFoldDB" id="A0A813VCT3"/>
<keyword evidence="3" id="KW-1185">Reference proteome</keyword>
<protein>
    <submittedName>
        <fullName evidence="1">Uncharacterized protein</fullName>
    </submittedName>
</protein>
<gene>
    <name evidence="1" type="ORF">GPM918_LOCUS5509</name>
    <name evidence="2" type="ORF">SRO942_LOCUS5512</name>
</gene>
<dbReference type="SUPFAM" id="SSF82771">
    <property type="entry name" value="GIY-YIG endonuclease"/>
    <property type="match status" value="1"/>
</dbReference>
<accession>A0A813VCT3</accession>
<dbReference type="EMBL" id="CAJNOQ010000799">
    <property type="protein sequence ID" value="CAF0839913.1"/>
    <property type="molecule type" value="Genomic_DNA"/>
</dbReference>
<evidence type="ECO:0000313" key="1">
    <source>
        <dbReference type="EMBL" id="CAF0839913.1"/>
    </source>
</evidence>
<organism evidence="1 3">
    <name type="scientific">Didymodactylos carnosus</name>
    <dbReference type="NCBI Taxonomy" id="1234261"/>
    <lineage>
        <taxon>Eukaryota</taxon>
        <taxon>Metazoa</taxon>
        <taxon>Spiralia</taxon>
        <taxon>Gnathifera</taxon>
        <taxon>Rotifera</taxon>
        <taxon>Eurotatoria</taxon>
        <taxon>Bdelloidea</taxon>
        <taxon>Philodinida</taxon>
        <taxon>Philodinidae</taxon>
        <taxon>Didymodactylos</taxon>
    </lineage>
</organism>
<sequence>MSSVDPLFNQLSINNQSELAITTLTTTTNSQMSVPTDDGEQLYSLLSNNNDKVISDFLTNLSTTSSDTVDLNDNDINYVFFKIAHIYACSLKRLMLTHDTDPGIYFKKLGEDYRLQIAKRIGCTNGSSMVVTNLIPTIFYEPVIDIDAENCPNLLYIWTSLITGKHYIGQTNQTLLDQTKQHFQEALEQTHESDNREFNHAIRCHSQKQWDLRILRFVYAGENINNIKHYYIDKLNCKWPGGYNMEQMNASRDGLADDEVDTVIKMINGAREKKDFITVLSHVKELCQLIACPIEESVDQEKLKEEVLKFVSTDISMKPLLEIRKPAEGTYSRTRTKKCTHCQRNVVLKEFINFRFEKEKESNNIINFEFLNNLQSCFQKPELKN</sequence>
<evidence type="ECO:0000313" key="2">
    <source>
        <dbReference type="EMBL" id="CAF3627322.1"/>
    </source>
</evidence>
<evidence type="ECO:0000313" key="3">
    <source>
        <dbReference type="Proteomes" id="UP000663829"/>
    </source>
</evidence>